<accession>A0ABU9B9N0</accession>
<dbReference type="RefSeq" id="WP_341373250.1">
    <property type="nucleotide sequence ID" value="NZ_JBBUTF010000004.1"/>
</dbReference>
<gene>
    <name evidence="2" type="ORF">AACH11_05820</name>
</gene>
<dbReference type="SUPFAM" id="SSF53098">
    <property type="entry name" value="Ribonuclease H-like"/>
    <property type="match status" value="1"/>
</dbReference>
<dbReference type="Proteomes" id="UP001368500">
    <property type="component" value="Unassembled WGS sequence"/>
</dbReference>
<evidence type="ECO:0008006" key="4">
    <source>
        <dbReference type="Google" id="ProtNLM"/>
    </source>
</evidence>
<proteinExistence type="predicted"/>
<evidence type="ECO:0000313" key="2">
    <source>
        <dbReference type="EMBL" id="MEK8025475.1"/>
    </source>
</evidence>
<reference evidence="2 3" key="1">
    <citation type="submission" date="2024-04" db="EMBL/GenBank/DDBJ databases">
        <title>Novel species of the genus Ideonella isolated from streams.</title>
        <authorList>
            <person name="Lu H."/>
        </authorList>
    </citation>
    <scope>NUCLEOTIDE SEQUENCE [LARGE SCALE GENOMIC DNA]</scope>
    <source>
        <strain evidence="2 3">BYS139W</strain>
    </source>
</reference>
<keyword evidence="3" id="KW-1185">Reference proteome</keyword>
<feature type="region of interest" description="Disordered" evidence="1">
    <location>
        <begin position="154"/>
        <end position="187"/>
    </location>
</feature>
<dbReference type="Gene3D" id="3.30.420.10">
    <property type="entry name" value="Ribonuclease H-like superfamily/Ribonuclease H"/>
    <property type="match status" value="1"/>
</dbReference>
<sequence length="187" mass="20587">MTILDIEASGFGAGGYPIEIGYVRDDGCSWCSLIRPEPEWTRWDASAQQVHGITRVQVESQGRPAREIAQRLNTDLAGRTAYSDAWAHDYAWLAQLFDAAGLAPRFRLESIHRLIDADQLPALADHRRSAFDTLQVRRHRASSDARALQWALLQVQQQAGTDPESRPSAATAERPTRDGPGNPTAGG</sequence>
<name>A0ABU9B9N0_9BURK</name>
<protein>
    <recommendedName>
        <fullName evidence="4">Exonuclease domain-containing protein</fullName>
    </recommendedName>
</protein>
<dbReference type="InterPro" id="IPR036397">
    <property type="entry name" value="RNaseH_sf"/>
</dbReference>
<organism evidence="2 3">
    <name type="scientific">Pseudaquabacterium rugosum</name>
    <dbReference type="NCBI Taxonomy" id="2984194"/>
    <lineage>
        <taxon>Bacteria</taxon>
        <taxon>Pseudomonadati</taxon>
        <taxon>Pseudomonadota</taxon>
        <taxon>Betaproteobacteria</taxon>
        <taxon>Burkholderiales</taxon>
        <taxon>Sphaerotilaceae</taxon>
        <taxon>Pseudaquabacterium</taxon>
    </lineage>
</organism>
<evidence type="ECO:0000256" key="1">
    <source>
        <dbReference type="SAM" id="MobiDB-lite"/>
    </source>
</evidence>
<dbReference type="EMBL" id="JBBUTF010000004">
    <property type="protein sequence ID" value="MEK8025475.1"/>
    <property type="molecule type" value="Genomic_DNA"/>
</dbReference>
<evidence type="ECO:0000313" key="3">
    <source>
        <dbReference type="Proteomes" id="UP001368500"/>
    </source>
</evidence>
<comment type="caution">
    <text evidence="2">The sequence shown here is derived from an EMBL/GenBank/DDBJ whole genome shotgun (WGS) entry which is preliminary data.</text>
</comment>
<dbReference type="InterPro" id="IPR012337">
    <property type="entry name" value="RNaseH-like_sf"/>
</dbReference>